<name>A0A927FJ33_9BURK</name>
<evidence type="ECO:0008006" key="5">
    <source>
        <dbReference type="Google" id="ProtNLM"/>
    </source>
</evidence>
<feature type="chain" id="PRO_5037955130" description="Lysozyme inhibitor LprI N-terminal domain-containing protein" evidence="2">
    <location>
        <begin position="20"/>
        <end position="114"/>
    </location>
</feature>
<organism evidence="3 4">
    <name type="scientific">Limnohabitans radicicola</name>
    <dbReference type="NCBI Taxonomy" id="2771427"/>
    <lineage>
        <taxon>Bacteria</taxon>
        <taxon>Pseudomonadati</taxon>
        <taxon>Pseudomonadota</taxon>
        <taxon>Betaproteobacteria</taxon>
        <taxon>Burkholderiales</taxon>
        <taxon>Comamonadaceae</taxon>
        <taxon>Limnohabitans</taxon>
    </lineage>
</organism>
<feature type="region of interest" description="Disordered" evidence="1">
    <location>
        <begin position="89"/>
        <end position="114"/>
    </location>
</feature>
<proteinExistence type="predicted"/>
<accession>A0A927FJ33</accession>
<dbReference type="RefSeq" id="WP_191819450.1">
    <property type="nucleotide sequence ID" value="NZ_JACYFT010000002.1"/>
</dbReference>
<evidence type="ECO:0000256" key="2">
    <source>
        <dbReference type="SAM" id="SignalP"/>
    </source>
</evidence>
<dbReference type="EMBL" id="JACYFT010000002">
    <property type="protein sequence ID" value="MBD8050983.1"/>
    <property type="molecule type" value="Genomic_DNA"/>
</dbReference>
<evidence type="ECO:0000313" key="3">
    <source>
        <dbReference type="EMBL" id="MBD8050983.1"/>
    </source>
</evidence>
<keyword evidence="4" id="KW-1185">Reference proteome</keyword>
<keyword evidence="2" id="KW-0732">Signal</keyword>
<evidence type="ECO:0000256" key="1">
    <source>
        <dbReference type="SAM" id="MobiDB-lite"/>
    </source>
</evidence>
<dbReference type="Proteomes" id="UP000647424">
    <property type="component" value="Unassembled WGS sequence"/>
</dbReference>
<reference evidence="3" key="1">
    <citation type="submission" date="2020-09" db="EMBL/GenBank/DDBJ databases">
        <title>Genome seq and assembly of Limnohabitants sp.</title>
        <authorList>
            <person name="Chhetri G."/>
        </authorList>
    </citation>
    <scope>NUCLEOTIDE SEQUENCE</scope>
    <source>
        <strain evidence="3">JUR4</strain>
    </source>
</reference>
<gene>
    <name evidence="3" type="ORF">IC609_10535</name>
</gene>
<feature type="compositionally biased region" description="Basic and acidic residues" evidence="1">
    <location>
        <begin position="90"/>
        <end position="102"/>
    </location>
</feature>
<comment type="caution">
    <text evidence="3">The sequence shown here is derived from an EMBL/GenBank/DDBJ whole genome shotgun (WGS) entry which is preliminary data.</text>
</comment>
<protein>
    <recommendedName>
        <fullName evidence="5">Lysozyme inhibitor LprI N-terminal domain-containing protein</fullName>
    </recommendedName>
</protein>
<sequence>MKTLASVLACLSIAAGAWAQAVDDVPAEIRQQRDALAQERSRINQSHELQATACWQKFAVNDCLAAVRKSKRAQLDPIHQKELAINAQERAWRTRQRDERLQNKASEPGARSEQ</sequence>
<evidence type="ECO:0000313" key="4">
    <source>
        <dbReference type="Proteomes" id="UP000647424"/>
    </source>
</evidence>
<feature type="signal peptide" evidence="2">
    <location>
        <begin position="1"/>
        <end position="19"/>
    </location>
</feature>
<dbReference type="AlphaFoldDB" id="A0A927FJ33"/>